<dbReference type="Pfam" id="PF06719">
    <property type="entry name" value="AraC_N"/>
    <property type="match status" value="1"/>
</dbReference>
<accession>A0ABT2RSK3</accession>
<sequence length="299" mass="34317">METIIQTMQKEIRKFTLEKGGNPTGILGVTVYRFTEEKIQMPLVENPYLYIVIDGMLRLHTPSGIMDYMAGQYSVSQIDTPLMGTVLNFSEQQDFLALSIEITVNDVITTILNLDNDLIEKIINEQLEKSKMVISDEAVIETVYKLLSGIHRVIPSEFMRKNILQEIIYYVLCGSCGKQFIQSIVNIQQANEIYEANSWIKENFRDSFTVENLAGQRNMSVSLFHQKFKSAVGMGPLQCQKRLRCTEARRLMLDDNMNVTEASIEVGYESVSQFIRDYRKIFSSAPKEDILNIKKHLEK</sequence>
<keyword evidence="5" id="KW-1185">Reference proteome</keyword>
<dbReference type="RefSeq" id="WP_158372353.1">
    <property type="nucleotide sequence ID" value="NZ_JAOQJU010000048.1"/>
</dbReference>
<proteinExistence type="predicted"/>
<protein>
    <submittedName>
        <fullName evidence="4">AraC family transcriptional regulator</fullName>
    </submittedName>
</protein>
<dbReference type="EMBL" id="JAOQJU010000048">
    <property type="protein sequence ID" value="MCU6688351.1"/>
    <property type="molecule type" value="Genomic_DNA"/>
</dbReference>
<dbReference type="Proteomes" id="UP001652431">
    <property type="component" value="Unassembled WGS sequence"/>
</dbReference>
<dbReference type="InterPro" id="IPR009594">
    <property type="entry name" value="Tscrpt_reg_HTH_AraC_N"/>
</dbReference>
<dbReference type="SUPFAM" id="SSF46689">
    <property type="entry name" value="Homeodomain-like"/>
    <property type="match status" value="2"/>
</dbReference>
<name>A0ABT2RSK3_9FIRM</name>
<comment type="caution">
    <text evidence="4">The sequence shown here is derived from an EMBL/GenBank/DDBJ whole genome shotgun (WGS) entry which is preliminary data.</text>
</comment>
<organism evidence="4 5">
    <name type="scientific">Dorea acetigenes</name>
    <dbReference type="NCBI Taxonomy" id="2981787"/>
    <lineage>
        <taxon>Bacteria</taxon>
        <taxon>Bacillati</taxon>
        <taxon>Bacillota</taxon>
        <taxon>Clostridia</taxon>
        <taxon>Lachnospirales</taxon>
        <taxon>Lachnospiraceae</taxon>
        <taxon>Dorea</taxon>
    </lineage>
</organism>
<evidence type="ECO:0000313" key="5">
    <source>
        <dbReference type="Proteomes" id="UP001652431"/>
    </source>
</evidence>
<keyword evidence="2" id="KW-0804">Transcription</keyword>
<dbReference type="SMART" id="SM00342">
    <property type="entry name" value="HTH_ARAC"/>
    <property type="match status" value="1"/>
</dbReference>
<evidence type="ECO:0000256" key="1">
    <source>
        <dbReference type="ARBA" id="ARBA00023015"/>
    </source>
</evidence>
<evidence type="ECO:0000256" key="2">
    <source>
        <dbReference type="ARBA" id="ARBA00023163"/>
    </source>
</evidence>
<dbReference type="PANTHER" id="PTHR43436">
    <property type="entry name" value="ARAC-FAMILY TRANSCRIPTIONAL REGULATOR"/>
    <property type="match status" value="1"/>
</dbReference>
<feature type="domain" description="HTH araC/xylS-type" evidence="3">
    <location>
        <begin position="194"/>
        <end position="292"/>
    </location>
</feature>
<dbReference type="Pfam" id="PF12833">
    <property type="entry name" value="HTH_18"/>
    <property type="match status" value="1"/>
</dbReference>
<dbReference type="InterPro" id="IPR018060">
    <property type="entry name" value="HTH_AraC"/>
</dbReference>
<keyword evidence="1" id="KW-0805">Transcription regulation</keyword>
<dbReference type="PROSITE" id="PS01124">
    <property type="entry name" value="HTH_ARAC_FAMILY_2"/>
    <property type="match status" value="1"/>
</dbReference>
<dbReference type="PANTHER" id="PTHR43436:SF1">
    <property type="entry name" value="TRANSCRIPTIONAL REGULATORY PROTEIN"/>
    <property type="match status" value="1"/>
</dbReference>
<gene>
    <name evidence="4" type="ORF">OCV99_17810</name>
</gene>
<reference evidence="4 5" key="1">
    <citation type="journal article" date="2021" name="ISME Commun">
        <title>Automated analysis of genomic sequences facilitates high-throughput and comprehensive description of bacteria.</title>
        <authorList>
            <person name="Hitch T.C.A."/>
        </authorList>
    </citation>
    <scope>NUCLEOTIDE SEQUENCE [LARGE SCALE GENOMIC DNA]</scope>
    <source>
        <strain evidence="4 5">Sanger_03</strain>
    </source>
</reference>
<dbReference type="InterPro" id="IPR009057">
    <property type="entry name" value="Homeodomain-like_sf"/>
</dbReference>
<evidence type="ECO:0000259" key="3">
    <source>
        <dbReference type="PROSITE" id="PS01124"/>
    </source>
</evidence>
<evidence type="ECO:0000313" key="4">
    <source>
        <dbReference type="EMBL" id="MCU6688351.1"/>
    </source>
</evidence>
<dbReference type="Gene3D" id="1.10.10.60">
    <property type="entry name" value="Homeodomain-like"/>
    <property type="match status" value="1"/>
</dbReference>